<dbReference type="EnsemblMetazoa" id="SMAR004346-RA">
    <property type="protein sequence ID" value="SMAR004346-PA"/>
    <property type="gene ID" value="SMAR004346"/>
</dbReference>
<keyword evidence="7" id="KW-1185">Reference proteome</keyword>
<dbReference type="InterPro" id="IPR051858">
    <property type="entry name" value="WD_repeat_GAD-1"/>
</dbReference>
<dbReference type="InterPro" id="IPR001680">
    <property type="entry name" value="WD40_rpt"/>
</dbReference>
<dbReference type="SMART" id="SM00320">
    <property type="entry name" value="WD40"/>
    <property type="match status" value="6"/>
</dbReference>
<dbReference type="PANTHER" id="PTHR16017:SF0">
    <property type="entry name" value="WD REPEAT-CONTAINING PROTEIN 70"/>
    <property type="match status" value="1"/>
</dbReference>
<dbReference type="Gene3D" id="2.130.10.10">
    <property type="entry name" value="YVTN repeat-like/Quinoprotein amine dehydrogenase"/>
    <property type="match status" value="2"/>
</dbReference>
<feature type="region of interest" description="Disordered" evidence="5">
    <location>
        <begin position="501"/>
        <end position="537"/>
    </location>
</feature>
<dbReference type="SUPFAM" id="SSF50978">
    <property type="entry name" value="WD40 repeat-like"/>
    <property type="match status" value="1"/>
</dbReference>
<protein>
    <submittedName>
        <fullName evidence="6">Uncharacterized protein</fullName>
    </submittedName>
</protein>
<evidence type="ECO:0000256" key="2">
    <source>
        <dbReference type="ARBA" id="ARBA00022737"/>
    </source>
</evidence>
<reference evidence="6" key="2">
    <citation type="submission" date="2015-02" db="UniProtKB">
        <authorList>
            <consortium name="EnsemblMetazoa"/>
        </authorList>
    </citation>
    <scope>IDENTIFICATION</scope>
</reference>
<dbReference type="eggNOG" id="KOG0772">
    <property type="taxonomic scope" value="Eukaryota"/>
</dbReference>
<dbReference type="HOGENOM" id="CLU_014033_1_2_1"/>
<dbReference type="InterPro" id="IPR036322">
    <property type="entry name" value="WD40_repeat_dom_sf"/>
</dbReference>
<feature type="region of interest" description="Disordered" evidence="5">
    <location>
        <begin position="1"/>
        <end position="22"/>
    </location>
</feature>
<dbReference type="PROSITE" id="PS50294">
    <property type="entry name" value="WD_REPEATS_REGION"/>
    <property type="match status" value="1"/>
</dbReference>
<organism evidence="6 7">
    <name type="scientific">Strigamia maritima</name>
    <name type="common">European centipede</name>
    <name type="synonym">Geophilus maritimus</name>
    <dbReference type="NCBI Taxonomy" id="126957"/>
    <lineage>
        <taxon>Eukaryota</taxon>
        <taxon>Metazoa</taxon>
        <taxon>Ecdysozoa</taxon>
        <taxon>Arthropoda</taxon>
        <taxon>Myriapoda</taxon>
        <taxon>Chilopoda</taxon>
        <taxon>Pleurostigmophora</taxon>
        <taxon>Geophilomorpha</taxon>
        <taxon>Linotaeniidae</taxon>
        <taxon>Strigamia</taxon>
    </lineage>
</organism>
<feature type="region of interest" description="Disordered" evidence="5">
    <location>
        <begin position="60"/>
        <end position="88"/>
    </location>
</feature>
<keyword evidence="2" id="KW-0677">Repeat</keyword>
<dbReference type="FunFam" id="2.130.10.10:FF:001319">
    <property type="entry name" value="Gastrulation defective protein 1"/>
    <property type="match status" value="1"/>
</dbReference>
<feature type="repeat" description="WD" evidence="4">
    <location>
        <begin position="334"/>
        <end position="375"/>
    </location>
</feature>
<dbReference type="GO" id="GO:0035861">
    <property type="term" value="C:site of double-strand break"/>
    <property type="evidence" value="ECO:0007669"/>
    <property type="project" value="TreeGrafter"/>
</dbReference>
<feature type="repeat" description="WD" evidence="4">
    <location>
        <begin position="137"/>
        <end position="178"/>
    </location>
</feature>
<feature type="repeat" description="WD" evidence="4">
    <location>
        <begin position="238"/>
        <end position="271"/>
    </location>
</feature>
<keyword evidence="1 4" id="KW-0853">WD repeat</keyword>
<dbReference type="PRINTS" id="PR00320">
    <property type="entry name" value="GPROTEINBRPT"/>
</dbReference>
<feature type="region of interest" description="Disordered" evidence="5">
    <location>
        <begin position="94"/>
        <end position="113"/>
    </location>
</feature>
<dbReference type="PROSITE" id="PS50082">
    <property type="entry name" value="WD_REPEATS_2"/>
    <property type="match status" value="3"/>
</dbReference>
<dbReference type="OMA" id="KGDQYIT"/>
<dbReference type="Pfam" id="PF00400">
    <property type="entry name" value="WD40"/>
    <property type="match status" value="4"/>
</dbReference>
<comment type="similarity">
    <text evidence="3">Belongs to the WD repeat GAD-1 family.</text>
</comment>
<evidence type="ECO:0000256" key="3">
    <source>
        <dbReference type="ARBA" id="ARBA00038343"/>
    </source>
</evidence>
<dbReference type="AlphaFoldDB" id="T1ITA1"/>
<dbReference type="GO" id="GO:0005634">
    <property type="term" value="C:nucleus"/>
    <property type="evidence" value="ECO:0007669"/>
    <property type="project" value="TreeGrafter"/>
</dbReference>
<dbReference type="InterPro" id="IPR015943">
    <property type="entry name" value="WD40/YVTN_repeat-like_dom_sf"/>
</dbReference>
<dbReference type="PANTHER" id="PTHR16017">
    <property type="entry name" value="GASTRULATION DEFECTIVE PROTEIN 1-RELATED"/>
    <property type="match status" value="1"/>
</dbReference>
<evidence type="ECO:0000256" key="5">
    <source>
        <dbReference type="SAM" id="MobiDB-lite"/>
    </source>
</evidence>
<dbReference type="EMBL" id="JH431477">
    <property type="status" value="NOT_ANNOTATED_CDS"/>
    <property type="molecule type" value="Genomic_DNA"/>
</dbReference>
<accession>T1ITA1</accession>
<reference evidence="7" key="1">
    <citation type="submission" date="2011-05" db="EMBL/GenBank/DDBJ databases">
        <authorList>
            <person name="Richards S.R."/>
            <person name="Qu J."/>
            <person name="Jiang H."/>
            <person name="Jhangiani S.N."/>
            <person name="Agravi P."/>
            <person name="Goodspeed R."/>
            <person name="Gross S."/>
            <person name="Mandapat C."/>
            <person name="Jackson L."/>
            <person name="Mathew T."/>
            <person name="Pu L."/>
            <person name="Thornton R."/>
            <person name="Saada N."/>
            <person name="Wilczek-Boney K.B."/>
            <person name="Lee S."/>
            <person name="Kovar C."/>
            <person name="Wu Y."/>
            <person name="Scherer S.E."/>
            <person name="Worley K.C."/>
            <person name="Muzny D.M."/>
            <person name="Gibbs R."/>
        </authorList>
    </citation>
    <scope>NUCLEOTIDE SEQUENCE</scope>
    <source>
        <strain evidence="7">Brora</strain>
    </source>
</reference>
<dbReference type="STRING" id="126957.T1ITA1"/>
<dbReference type="Proteomes" id="UP000014500">
    <property type="component" value="Unassembled WGS sequence"/>
</dbReference>
<proteinExistence type="inferred from homology"/>
<dbReference type="InterPro" id="IPR020472">
    <property type="entry name" value="WD40_PAC1"/>
</dbReference>
<dbReference type="PhylomeDB" id="T1ITA1"/>
<name>T1ITA1_STRMM</name>
<feature type="compositionally biased region" description="Basic and acidic residues" evidence="5">
    <location>
        <begin position="501"/>
        <end position="525"/>
    </location>
</feature>
<evidence type="ECO:0000256" key="4">
    <source>
        <dbReference type="PROSITE-ProRule" id="PRU00221"/>
    </source>
</evidence>
<evidence type="ECO:0000313" key="7">
    <source>
        <dbReference type="Proteomes" id="UP000014500"/>
    </source>
</evidence>
<evidence type="ECO:0000313" key="6">
    <source>
        <dbReference type="EnsemblMetazoa" id="SMAR004346-PA"/>
    </source>
</evidence>
<evidence type="ECO:0000256" key="1">
    <source>
        <dbReference type="ARBA" id="ARBA00022574"/>
    </source>
</evidence>
<sequence length="612" mass="68948">MEFSNAGYLDESEEKEKKTDEKMDDLTAIMGFSGFGNGKKAKTFDFDAIFEQTKRTAIEYSKKTLDARNEDEHPPETTENDDKNDKADADSALTETDDFIGPPLPPVPDIDNDTKISTIVEDYMNEMEIPITHEIELQHGVKAISSLSLDPAGSRFVSGSYDYEVRFWDFSGMDASLQSFRTTQPCQSHQIRNLEFSITGDTILVASGSAQAKIIDRDGFERMECVKGDQYVTDMVNTKGHVGMLNDGRWNPVDKKEFITCSVDGTVRVWNTPHWKAHKNLVKPRAKNGLRTAPLCVCYNRAGQLIACGCQDGSIQMWDRRKHFVNTSCLIRNAHANGSNMSSICFSYDDFFLASRGGDDTLKLWDMRATKKPLHVAINLFNLLPMTECTFSPNDKLVMTTTSIRKGENCSFVNFYERDTFKLVTSVPINNTSAVRCLWHPKINQILVGCSNGNIKVFYNPKKSEGGAKLCVVKTKRKEKLSEMILERQIITPHALPLFKEERPKSRRRQMEKDRADPIKSRRPELPVTGPGQGGRIAAAGGTLSSYIVRNMGLTKKIDDDQDPRQAILRYAKEAAENPFWVSPAYAKTQPKTIYQAAEVEEDEHEAKKPRI</sequence>